<protein>
    <submittedName>
        <fullName evidence="2">DUF3429 domain-containing protein</fullName>
    </submittedName>
</protein>
<reference evidence="2 3" key="1">
    <citation type="submission" date="2019-04" db="EMBL/GenBank/DDBJ databases">
        <title>Draft genome sequence of Gemmobacter aestuarii sp. nov.</title>
        <authorList>
            <person name="Hameed A."/>
            <person name="Lin S.-Y."/>
            <person name="Shahina M."/>
            <person name="Lai W.-A."/>
            <person name="Young C.-C."/>
        </authorList>
    </citation>
    <scope>NUCLEOTIDE SEQUENCE [LARGE SCALE GENOMIC DNA]</scope>
    <source>
        <strain evidence="2 3">CC-PW-75</strain>
    </source>
</reference>
<keyword evidence="1" id="KW-0812">Transmembrane</keyword>
<feature type="transmembrane region" description="Helical" evidence="1">
    <location>
        <begin position="130"/>
        <end position="149"/>
    </location>
</feature>
<evidence type="ECO:0000256" key="1">
    <source>
        <dbReference type="SAM" id="Phobius"/>
    </source>
</evidence>
<feature type="transmembrane region" description="Helical" evidence="1">
    <location>
        <begin position="53"/>
        <end position="70"/>
    </location>
</feature>
<comment type="caution">
    <text evidence="2">The sequence shown here is derived from an EMBL/GenBank/DDBJ whole genome shotgun (WGS) entry which is preliminary data.</text>
</comment>
<dbReference type="AlphaFoldDB" id="A0A4S3MT20"/>
<dbReference type="PANTHER" id="PTHR15887:SF1">
    <property type="entry name" value="TRANSMEMBRANE PROTEIN 69"/>
    <property type="match status" value="1"/>
</dbReference>
<accession>A0A4S3MT20</accession>
<dbReference type="OrthoDB" id="5297436at2"/>
<name>A0A4S3MT20_9RHOB</name>
<dbReference type="InterPro" id="IPR021836">
    <property type="entry name" value="DUF3429"/>
</dbReference>
<keyword evidence="1" id="KW-1133">Transmembrane helix</keyword>
<dbReference type="Proteomes" id="UP000309450">
    <property type="component" value="Unassembled WGS sequence"/>
</dbReference>
<dbReference type="PANTHER" id="PTHR15887">
    <property type="entry name" value="TRANSMEMBRANE PROTEIN 69"/>
    <property type="match status" value="1"/>
</dbReference>
<evidence type="ECO:0000313" key="3">
    <source>
        <dbReference type="Proteomes" id="UP000309450"/>
    </source>
</evidence>
<evidence type="ECO:0000313" key="2">
    <source>
        <dbReference type="EMBL" id="THD85294.1"/>
    </source>
</evidence>
<gene>
    <name evidence="2" type="ORF">E7811_06215</name>
</gene>
<proteinExistence type="predicted"/>
<keyword evidence="3" id="KW-1185">Reference proteome</keyword>
<keyword evidence="1" id="KW-0472">Membrane</keyword>
<dbReference type="Pfam" id="PF11911">
    <property type="entry name" value="DUF3429"/>
    <property type="match status" value="1"/>
</dbReference>
<sequence length="150" mass="15961">MFTGPDRIPLPALAFGLAGLLPFIAGAGLAHYGAAGLPAWVQALAEGNAMMRHYGVVILCFMSGVLWGFATDAEGRTATWAYGLSVIPALWAFFAAAPGHGFGLWALAIGFAGLLGFDVWFWMQALAPRWWLRLRLLLTAIVLACLAVAL</sequence>
<feature type="transmembrane region" description="Helical" evidence="1">
    <location>
        <begin position="77"/>
        <end position="96"/>
    </location>
</feature>
<feature type="transmembrane region" description="Helical" evidence="1">
    <location>
        <begin position="102"/>
        <end position="123"/>
    </location>
</feature>
<dbReference type="RefSeq" id="WP_136393668.1">
    <property type="nucleotide sequence ID" value="NZ_SSND01000001.1"/>
</dbReference>
<organism evidence="2 3">
    <name type="scientific">Aliigemmobacter aestuarii</name>
    <dbReference type="NCBI Taxonomy" id="1445661"/>
    <lineage>
        <taxon>Bacteria</taxon>
        <taxon>Pseudomonadati</taxon>
        <taxon>Pseudomonadota</taxon>
        <taxon>Alphaproteobacteria</taxon>
        <taxon>Rhodobacterales</taxon>
        <taxon>Paracoccaceae</taxon>
        <taxon>Aliigemmobacter</taxon>
    </lineage>
</organism>
<dbReference type="EMBL" id="SSND01000001">
    <property type="protein sequence ID" value="THD85294.1"/>
    <property type="molecule type" value="Genomic_DNA"/>
</dbReference>